<evidence type="ECO:0000256" key="1">
    <source>
        <dbReference type="ARBA" id="ARBA00007673"/>
    </source>
</evidence>
<name>A0A4P7A2Z8_9BACL</name>
<reference evidence="3 4" key="1">
    <citation type="submission" date="2019-03" db="EMBL/GenBank/DDBJ databases">
        <title>Complete genome sequence of Paenisporosarcina antarctica CGMCC 1.6503T.</title>
        <authorList>
            <person name="Rong J.-C."/>
            <person name="Chi N.-Y."/>
            <person name="Zhang Q.-F."/>
        </authorList>
    </citation>
    <scope>NUCLEOTIDE SEQUENCE [LARGE SCALE GENOMIC DNA]</scope>
    <source>
        <strain evidence="3 4">CGMCC 1.6503</strain>
    </source>
</reference>
<dbReference type="PANTHER" id="PTHR43709">
    <property type="entry name" value="ACONITATE ISOMERASE-RELATED"/>
    <property type="match status" value="1"/>
</dbReference>
<evidence type="ECO:0000313" key="4">
    <source>
        <dbReference type="Proteomes" id="UP000294292"/>
    </source>
</evidence>
<organism evidence="3 4">
    <name type="scientific">Paenisporosarcina antarctica</name>
    <dbReference type="NCBI Taxonomy" id="417367"/>
    <lineage>
        <taxon>Bacteria</taxon>
        <taxon>Bacillati</taxon>
        <taxon>Bacillota</taxon>
        <taxon>Bacilli</taxon>
        <taxon>Bacillales</taxon>
        <taxon>Caryophanaceae</taxon>
        <taxon>Paenisporosarcina</taxon>
    </lineage>
</organism>
<dbReference type="Pfam" id="PF04303">
    <property type="entry name" value="PrpF"/>
    <property type="match status" value="1"/>
</dbReference>
<keyword evidence="2" id="KW-0413">Isomerase</keyword>
<dbReference type="PANTHER" id="PTHR43709:SF2">
    <property type="entry name" value="DUF453 DOMAIN PROTEIN (AFU_ORTHOLOGUE AFUA_6G00360)"/>
    <property type="match status" value="1"/>
</dbReference>
<dbReference type="OrthoDB" id="9779763at2"/>
<dbReference type="InterPro" id="IPR007400">
    <property type="entry name" value="PrpF-like"/>
</dbReference>
<proteinExistence type="inferred from homology"/>
<dbReference type="Gene3D" id="3.10.310.10">
    <property type="entry name" value="Diaminopimelate Epimerase, Chain A, domain 1"/>
    <property type="match status" value="2"/>
</dbReference>
<dbReference type="GO" id="GO:0016853">
    <property type="term" value="F:isomerase activity"/>
    <property type="evidence" value="ECO:0007669"/>
    <property type="project" value="UniProtKB-KW"/>
</dbReference>
<dbReference type="SUPFAM" id="SSF54506">
    <property type="entry name" value="Diaminopimelate epimerase-like"/>
    <property type="match status" value="2"/>
</dbReference>
<gene>
    <name evidence="3" type="ORF">E2636_16920</name>
</gene>
<protein>
    <submittedName>
        <fullName evidence="3">PrpF protein</fullName>
    </submittedName>
</protein>
<accession>A0A4P7A2Z8</accession>
<dbReference type="Proteomes" id="UP000294292">
    <property type="component" value="Chromosome"/>
</dbReference>
<evidence type="ECO:0000313" key="3">
    <source>
        <dbReference type="EMBL" id="QBP43143.1"/>
    </source>
</evidence>
<dbReference type="KEGG" id="panc:E2636_16920"/>
<keyword evidence="4" id="KW-1185">Reference proteome</keyword>
<dbReference type="EMBL" id="CP038015">
    <property type="protein sequence ID" value="QBP43143.1"/>
    <property type="molecule type" value="Genomic_DNA"/>
</dbReference>
<evidence type="ECO:0000256" key="2">
    <source>
        <dbReference type="ARBA" id="ARBA00023235"/>
    </source>
</evidence>
<dbReference type="AlphaFoldDB" id="A0A4P7A2Z8"/>
<comment type="similarity">
    <text evidence="1">Belongs to the PrpF family.</text>
</comment>
<sequence>MSQQSVPCAVYRGGTSRGIFFHEKDLPRDKKKRENIFLAGIDAYNPSQINGLGSGTSHTSKVIVISEPSVKEAVLDYTFYQIGIGEAVVDAEGTCGNLMAAVGAFAVDEGLVNLDILDKETTVFVFNKNIQKMIKLNVPVINGKAQVSGDYHMPGTIIPGAKFEVDILSPGGGITGKSLPLGSTTKLEVSEESFDASFADIVNPFVFTAAESFCLKGSEPNSKLSQDAELMSKLESIRLKASVLSGMAETEKEAMQIPSIPKIAILSKPHDYTTSKGELIKAEDVDIVAKMVSMGKFHRTFAGSGLYNLAASALLPGTIANSYTSKRLVGQSGTFRIGHPEGVAVVRVALTKNGMDIESVGLDRTARLILKGLLYIPEL</sequence>